<comment type="caution">
    <text evidence="1">The sequence shown here is derived from an EMBL/GenBank/DDBJ whole genome shotgun (WGS) entry which is preliminary data.</text>
</comment>
<reference evidence="1 2" key="1">
    <citation type="submission" date="2013-02" db="EMBL/GenBank/DDBJ databases">
        <authorList>
            <person name="Fiebig A."/>
            <person name="Goeker M."/>
            <person name="Klenk H.-P.P."/>
        </authorList>
    </citation>
    <scope>NUCLEOTIDE SEQUENCE [LARGE SCALE GENOMIC DNA]</scope>
    <source>
        <strain evidence="1 2">DSM 19309</strain>
    </source>
</reference>
<keyword evidence="2" id="KW-1185">Reference proteome</keyword>
<dbReference type="Proteomes" id="UP000019666">
    <property type="component" value="Unassembled WGS sequence"/>
</dbReference>
<dbReference type="AlphaFoldDB" id="A0A017HL88"/>
<dbReference type="HOGENOM" id="CLU_2685560_0_0_5"/>
<gene>
    <name evidence="1" type="ORF">Rumeso_03504</name>
</gene>
<protein>
    <submittedName>
        <fullName evidence="1">Uncharacterized protein</fullName>
    </submittedName>
</protein>
<evidence type="ECO:0000313" key="2">
    <source>
        <dbReference type="Proteomes" id="UP000019666"/>
    </source>
</evidence>
<sequence length="74" mass="7990">MRPAGDTEDLAPAHVEAHVRKDAICTRELLMEKTTSSDGMGIGGNIHARLRPTMASTTWDAKFRGNHGPGHGRP</sequence>
<dbReference type="EMBL" id="AOSK01000098">
    <property type="protein sequence ID" value="EYD74943.1"/>
    <property type="molecule type" value="Genomic_DNA"/>
</dbReference>
<evidence type="ECO:0000313" key="1">
    <source>
        <dbReference type="EMBL" id="EYD74943.1"/>
    </source>
</evidence>
<name>A0A017HL88_9RHOB</name>
<accession>A0A017HL88</accession>
<proteinExistence type="predicted"/>
<organism evidence="1 2">
    <name type="scientific">Rubellimicrobium mesophilum DSM 19309</name>
    <dbReference type="NCBI Taxonomy" id="442562"/>
    <lineage>
        <taxon>Bacteria</taxon>
        <taxon>Pseudomonadati</taxon>
        <taxon>Pseudomonadota</taxon>
        <taxon>Alphaproteobacteria</taxon>
        <taxon>Rhodobacterales</taxon>
        <taxon>Roseobacteraceae</taxon>
        <taxon>Rubellimicrobium</taxon>
    </lineage>
</organism>